<keyword evidence="1" id="KW-0732">Signal</keyword>
<reference evidence="2 3" key="1">
    <citation type="submission" date="2017-09" db="EMBL/GenBank/DDBJ databases">
        <title>Paracoccus alkalisoli sp. nov., isolated from saline alkaline soil.</title>
        <authorList>
            <person name="Dong X."/>
            <person name="Zhang G."/>
        </authorList>
    </citation>
    <scope>NUCLEOTIDE SEQUENCE [LARGE SCALE GENOMIC DNA]</scope>
    <source>
        <strain evidence="2 3">WN007</strain>
    </source>
</reference>
<accession>A0A2A2GG94</accession>
<dbReference type="Pfam" id="PF11684">
    <property type="entry name" value="DUF3280"/>
    <property type="match status" value="1"/>
</dbReference>
<gene>
    <name evidence="2" type="ORF">CK240_14070</name>
</gene>
<name>A0A2A2GG94_9RHOB</name>
<dbReference type="OrthoDB" id="8442682at2"/>
<keyword evidence="3" id="KW-1185">Reference proteome</keyword>
<feature type="chain" id="PRO_5012561875" description="DUF2380 domain-containing protein" evidence="1">
    <location>
        <begin position="18"/>
        <end position="151"/>
    </location>
</feature>
<proteinExistence type="predicted"/>
<evidence type="ECO:0000256" key="1">
    <source>
        <dbReference type="SAM" id="SignalP"/>
    </source>
</evidence>
<organism evidence="2 3">
    <name type="scientific">Paracoccus salipaludis</name>
    <dbReference type="NCBI Taxonomy" id="2032623"/>
    <lineage>
        <taxon>Bacteria</taxon>
        <taxon>Pseudomonadati</taxon>
        <taxon>Pseudomonadota</taxon>
        <taxon>Alphaproteobacteria</taxon>
        <taxon>Rhodobacterales</taxon>
        <taxon>Paracoccaceae</taxon>
        <taxon>Paracoccus</taxon>
    </lineage>
</organism>
<dbReference type="AlphaFoldDB" id="A0A2A2GG94"/>
<evidence type="ECO:0008006" key="4">
    <source>
        <dbReference type="Google" id="ProtNLM"/>
    </source>
</evidence>
<sequence length="151" mass="16566">MRKLVLALALVPMPLVAQDLAIPPVKMLDTSREARDQQSDHDRRIALMEGILADELSGALVSRKDIADACPRETTDCLVTALRERGAERGLFIVVQKTSTLILQAFASLVDLEGERLVTHTELSFRGDNDESWQKAAHFLAEKLAAEGSEG</sequence>
<evidence type="ECO:0000313" key="2">
    <source>
        <dbReference type="EMBL" id="PAU96368.1"/>
    </source>
</evidence>
<protein>
    <recommendedName>
        <fullName evidence="4">DUF2380 domain-containing protein</fullName>
    </recommendedName>
</protein>
<dbReference type="Proteomes" id="UP000218023">
    <property type="component" value="Unassembled WGS sequence"/>
</dbReference>
<evidence type="ECO:0000313" key="3">
    <source>
        <dbReference type="Proteomes" id="UP000218023"/>
    </source>
</evidence>
<dbReference type="InterPro" id="IPR021698">
    <property type="entry name" value="DUF3280"/>
</dbReference>
<comment type="caution">
    <text evidence="2">The sequence shown here is derived from an EMBL/GenBank/DDBJ whole genome shotgun (WGS) entry which is preliminary data.</text>
</comment>
<feature type="signal peptide" evidence="1">
    <location>
        <begin position="1"/>
        <end position="17"/>
    </location>
</feature>
<dbReference type="EMBL" id="NSJZ01000015">
    <property type="protein sequence ID" value="PAU96368.1"/>
    <property type="molecule type" value="Genomic_DNA"/>
</dbReference>
<dbReference type="RefSeq" id="WP_095640972.1">
    <property type="nucleotide sequence ID" value="NZ_NSJZ01000015.1"/>
</dbReference>